<feature type="domain" description="Homeobox" evidence="6">
    <location>
        <begin position="264"/>
        <end position="327"/>
    </location>
</feature>
<dbReference type="PROSITE" id="PS50071">
    <property type="entry name" value="HOMEOBOX_2"/>
    <property type="match status" value="1"/>
</dbReference>
<dbReference type="InterPro" id="IPR009057">
    <property type="entry name" value="Homeodomain-like_sf"/>
</dbReference>
<sequence length="340" mass="38407">MEHYTQSATRPYASQPTPVSSQSRLDITNPEQQLPSIRDVIPPPRTNMIETSMSELSSGTRPMMIPYLSSQHSTSMNISSIPAPVQPQSSPMGYTTDGTNQMQISGLAASGHLHTPARTPAEYSSPWSTSSSYTDAGMSMSAQSTLPSQAQQFGLSQSILPSDSQESVFTSSYSMGRQAESPVSDTYPRWRTPQLSSTPRYNPYVMSERSYNQTMDFSRYGQPYDQYRGPIAYDNGYRSMDTSPSYMKYNQLMSYPMMGYPSHANGRRRRGNLPKQITDVLRIWLQDHLDHPYPSDEQKQIFIQRTGLTISQISNWFINARRRQLPAMKQKRAKALQSRS</sequence>
<keyword evidence="3 4" id="KW-0539">Nucleus</keyword>
<dbReference type="AlphaFoldDB" id="A0AAV9N684"/>
<evidence type="ECO:0000256" key="4">
    <source>
        <dbReference type="PROSITE-ProRule" id="PRU00108"/>
    </source>
</evidence>
<evidence type="ECO:0000313" key="8">
    <source>
        <dbReference type="Proteomes" id="UP001358417"/>
    </source>
</evidence>
<protein>
    <recommendedName>
        <fullName evidence="6">Homeobox domain-containing protein</fullName>
    </recommendedName>
</protein>
<dbReference type="InterPro" id="IPR050224">
    <property type="entry name" value="TALE_homeobox"/>
</dbReference>
<feature type="region of interest" description="Disordered" evidence="5">
    <location>
        <begin position="113"/>
        <end position="145"/>
    </location>
</feature>
<feature type="region of interest" description="Disordered" evidence="5">
    <location>
        <begin position="169"/>
        <end position="201"/>
    </location>
</feature>
<feature type="DNA-binding region" description="Homeobox" evidence="4">
    <location>
        <begin position="266"/>
        <end position="328"/>
    </location>
</feature>
<evidence type="ECO:0000256" key="2">
    <source>
        <dbReference type="ARBA" id="ARBA00023155"/>
    </source>
</evidence>
<organism evidence="7 8">
    <name type="scientific">Exophiala bonariae</name>
    <dbReference type="NCBI Taxonomy" id="1690606"/>
    <lineage>
        <taxon>Eukaryota</taxon>
        <taxon>Fungi</taxon>
        <taxon>Dikarya</taxon>
        <taxon>Ascomycota</taxon>
        <taxon>Pezizomycotina</taxon>
        <taxon>Eurotiomycetes</taxon>
        <taxon>Chaetothyriomycetidae</taxon>
        <taxon>Chaetothyriales</taxon>
        <taxon>Herpotrichiellaceae</taxon>
        <taxon>Exophiala</taxon>
    </lineage>
</organism>
<dbReference type="RefSeq" id="XP_064705140.1">
    <property type="nucleotide sequence ID" value="XM_064847419.1"/>
</dbReference>
<keyword evidence="2 4" id="KW-0371">Homeobox</keyword>
<evidence type="ECO:0000256" key="5">
    <source>
        <dbReference type="SAM" id="MobiDB-lite"/>
    </source>
</evidence>
<feature type="compositionally biased region" description="Polar residues" evidence="5">
    <location>
        <begin position="1"/>
        <end position="35"/>
    </location>
</feature>
<comment type="subcellular location">
    <subcellularLocation>
        <location evidence="4">Nucleus</location>
    </subcellularLocation>
</comment>
<dbReference type="CDD" id="cd00086">
    <property type="entry name" value="homeodomain"/>
    <property type="match status" value="1"/>
</dbReference>
<feature type="region of interest" description="Disordered" evidence="5">
    <location>
        <begin position="1"/>
        <end position="46"/>
    </location>
</feature>
<keyword evidence="1 4" id="KW-0238">DNA-binding</keyword>
<dbReference type="EMBL" id="JAVRRD010000017">
    <property type="protein sequence ID" value="KAK5050554.1"/>
    <property type="molecule type" value="Genomic_DNA"/>
</dbReference>
<evidence type="ECO:0000313" key="7">
    <source>
        <dbReference type="EMBL" id="KAK5050554.1"/>
    </source>
</evidence>
<dbReference type="GeneID" id="89972018"/>
<dbReference type="GO" id="GO:0006355">
    <property type="term" value="P:regulation of DNA-templated transcription"/>
    <property type="evidence" value="ECO:0007669"/>
    <property type="project" value="InterPro"/>
</dbReference>
<dbReference type="GO" id="GO:0005634">
    <property type="term" value="C:nucleus"/>
    <property type="evidence" value="ECO:0007669"/>
    <property type="project" value="UniProtKB-SubCell"/>
</dbReference>
<evidence type="ECO:0000259" key="6">
    <source>
        <dbReference type="PROSITE" id="PS50071"/>
    </source>
</evidence>
<proteinExistence type="predicted"/>
<name>A0AAV9N684_9EURO</name>
<feature type="compositionally biased region" description="Low complexity" evidence="5">
    <location>
        <begin position="123"/>
        <end position="134"/>
    </location>
</feature>
<dbReference type="GO" id="GO:0003677">
    <property type="term" value="F:DNA binding"/>
    <property type="evidence" value="ECO:0007669"/>
    <property type="project" value="UniProtKB-UniRule"/>
</dbReference>
<evidence type="ECO:0000256" key="3">
    <source>
        <dbReference type="ARBA" id="ARBA00023242"/>
    </source>
</evidence>
<reference evidence="7 8" key="1">
    <citation type="submission" date="2023-08" db="EMBL/GenBank/DDBJ databases">
        <title>Black Yeasts Isolated from many extreme environments.</title>
        <authorList>
            <person name="Coleine C."/>
            <person name="Stajich J.E."/>
            <person name="Selbmann L."/>
        </authorList>
    </citation>
    <scope>NUCLEOTIDE SEQUENCE [LARGE SCALE GENOMIC DNA]</scope>
    <source>
        <strain evidence="7 8">CCFEE 5792</strain>
    </source>
</reference>
<accession>A0AAV9N684</accession>
<dbReference type="Proteomes" id="UP001358417">
    <property type="component" value="Unassembled WGS sequence"/>
</dbReference>
<keyword evidence="8" id="KW-1185">Reference proteome</keyword>
<dbReference type="Pfam" id="PF05920">
    <property type="entry name" value="Homeobox_KN"/>
    <property type="match status" value="1"/>
</dbReference>
<dbReference type="Gene3D" id="1.10.10.60">
    <property type="entry name" value="Homeodomain-like"/>
    <property type="match status" value="1"/>
</dbReference>
<dbReference type="SMART" id="SM00389">
    <property type="entry name" value="HOX"/>
    <property type="match status" value="1"/>
</dbReference>
<comment type="caution">
    <text evidence="7">The sequence shown here is derived from an EMBL/GenBank/DDBJ whole genome shotgun (WGS) entry which is preliminary data.</text>
</comment>
<evidence type="ECO:0000256" key="1">
    <source>
        <dbReference type="ARBA" id="ARBA00023125"/>
    </source>
</evidence>
<dbReference type="SUPFAM" id="SSF46689">
    <property type="entry name" value="Homeodomain-like"/>
    <property type="match status" value="1"/>
</dbReference>
<dbReference type="InterPro" id="IPR008422">
    <property type="entry name" value="KN_HD"/>
</dbReference>
<dbReference type="PANTHER" id="PTHR11850">
    <property type="entry name" value="HOMEOBOX PROTEIN TRANSCRIPTION FACTORS"/>
    <property type="match status" value="1"/>
</dbReference>
<gene>
    <name evidence="7" type="ORF">LTR84_003835</name>
</gene>
<dbReference type="InterPro" id="IPR001356">
    <property type="entry name" value="HD"/>
</dbReference>